<name>A0A2S0RFN6_9FLAO</name>
<evidence type="ECO:0000313" key="3">
    <source>
        <dbReference type="EMBL" id="AWA30435.1"/>
    </source>
</evidence>
<keyword evidence="4" id="KW-1185">Reference proteome</keyword>
<proteinExistence type="predicted"/>
<dbReference type="AlphaFoldDB" id="A0A2S0RFN6"/>
<keyword evidence="1" id="KW-0732">Signal</keyword>
<sequence>MKKRTAILFLLANMALFNANAQETTATVADNREAIRFGVKAGINLSNVYDDNDNDFVADSKVGFAGGAFLTIPIGQVLGFQPEVMYSEKGFKVTGSFLGSDYEYKRTNTYIDIPLQLQFKASPVFSILAGPQFSYLIQTKNNFNDGQFTNEQEADINGENYKKNIFGFTVGADLNFDNFVISARGAWDISKTDSDGGSSNINYKNQVLQLAVGYAF</sequence>
<dbReference type="OrthoDB" id="947434at2"/>
<dbReference type="InterPro" id="IPR025665">
    <property type="entry name" value="Beta-barrel_OMP_2"/>
</dbReference>
<dbReference type="KEGG" id="fmg:HYN48_10225"/>
<gene>
    <name evidence="3" type="ORF">HYN48_10225</name>
</gene>
<dbReference type="RefSeq" id="WP_108371359.1">
    <property type="nucleotide sequence ID" value="NZ_CP028811.1"/>
</dbReference>
<evidence type="ECO:0000256" key="1">
    <source>
        <dbReference type="SAM" id="SignalP"/>
    </source>
</evidence>
<dbReference type="Proteomes" id="UP000244193">
    <property type="component" value="Chromosome"/>
</dbReference>
<feature type="domain" description="Outer membrane protein beta-barrel" evidence="2">
    <location>
        <begin position="27"/>
        <end position="191"/>
    </location>
</feature>
<evidence type="ECO:0000259" key="2">
    <source>
        <dbReference type="Pfam" id="PF13568"/>
    </source>
</evidence>
<accession>A0A2S0RFN6</accession>
<dbReference type="Pfam" id="PF13568">
    <property type="entry name" value="OMP_b-brl_2"/>
    <property type="match status" value="1"/>
</dbReference>
<dbReference type="EMBL" id="CP028811">
    <property type="protein sequence ID" value="AWA30435.1"/>
    <property type="molecule type" value="Genomic_DNA"/>
</dbReference>
<evidence type="ECO:0000313" key="4">
    <source>
        <dbReference type="Proteomes" id="UP000244193"/>
    </source>
</evidence>
<reference evidence="3 4" key="1">
    <citation type="submission" date="2018-04" db="EMBL/GenBank/DDBJ databases">
        <title>Genome sequencing of Flavobacterium sp. HYN0048.</title>
        <authorList>
            <person name="Yi H."/>
            <person name="Baek C."/>
        </authorList>
    </citation>
    <scope>NUCLEOTIDE SEQUENCE [LARGE SCALE GENOMIC DNA]</scope>
    <source>
        <strain evidence="3 4">HYN0048</strain>
    </source>
</reference>
<feature type="signal peptide" evidence="1">
    <location>
        <begin position="1"/>
        <end position="21"/>
    </location>
</feature>
<protein>
    <submittedName>
        <fullName evidence="3">PorT family protein</fullName>
    </submittedName>
</protein>
<organism evidence="3 4">
    <name type="scientific">Flavobacterium magnum</name>
    <dbReference type="NCBI Taxonomy" id="2162713"/>
    <lineage>
        <taxon>Bacteria</taxon>
        <taxon>Pseudomonadati</taxon>
        <taxon>Bacteroidota</taxon>
        <taxon>Flavobacteriia</taxon>
        <taxon>Flavobacteriales</taxon>
        <taxon>Flavobacteriaceae</taxon>
        <taxon>Flavobacterium</taxon>
    </lineage>
</organism>
<feature type="chain" id="PRO_5015657895" evidence="1">
    <location>
        <begin position="22"/>
        <end position="216"/>
    </location>
</feature>